<evidence type="ECO:0000313" key="3">
    <source>
        <dbReference type="EMBL" id="KAF5731111.1"/>
    </source>
</evidence>
<evidence type="ECO:0000256" key="1">
    <source>
        <dbReference type="ARBA" id="ARBA00010515"/>
    </source>
</evidence>
<feature type="domain" description="Alpha/beta hydrolase fold-3" evidence="2">
    <location>
        <begin position="87"/>
        <end position="307"/>
    </location>
</feature>
<organism evidence="3 4">
    <name type="scientific">Tripterygium wilfordii</name>
    <name type="common">Thunder God vine</name>
    <dbReference type="NCBI Taxonomy" id="458696"/>
    <lineage>
        <taxon>Eukaryota</taxon>
        <taxon>Viridiplantae</taxon>
        <taxon>Streptophyta</taxon>
        <taxon>Embryophyta</taxon>
        <taxon>Tracheophyta</taxon>
        <taxon>Spermatophyta</taxon>
        <taxon>Magnoliopsida</taxon>
        <taxon>eudicotyledons</taxon>
        <taxon>Gunneridae</taxon>
        <taxon>Pentapetalae</taxon>
        <taxon>rosids</taxon>
        <taxon>fabids</taxon>
        <taxon>Celastrales</taxon>
        <taxon>Celastraceae</taxon>
        <taxon>Tripterygium</taxon>
    </lineage>
</organism>
<dbReference type="Gene3D" id="3.40.50.1820">
    <property type="entry name" value="alpha/beta hydrolase"/>
    <property type="match status" value="1"/>
</dbReference>
<protein>
    <submittedName>
        <fullName evidence="3">Carboxylesterase 1-like</fullName>
    </submittedName>
</protein>
<dbReference type="PANTHER" id="PTHR23024">
    <property type="entry name" value="ARYLACETAMIDE DEACETYLASE"/>
    <property type="match status" value="1"/>
</dbReference>
<dbReference type="PANTHER" id="PTHR23024:SF546">
    <property type="entry name" value="CARBOXYLESTERASE 120-RELATED"/>
    <property type="match status" value="1"/>
</dbReference>
<name>A0A7J7CAB3_TRIWF</name>
<dbReference type="Proteomes" id="UP000593562">
    <property type="component" value="Unassembled WGS sequence"/>
</dbReference>
<dbReference type="InParanoid" id="A0A7J7CAB3"/>
<evidence type="ECO:0000259" key="2">
    <source>
        <dbReference type="Pfam" id="PF07859"/>
    </source>
</evidence>
<dbReference type="InterPro" id="IPR029058">
    <property type="entry name" value="AB_hydrolase_fold"/>
</dbReference>
<dbReference type="GO" id="GO:0016787">
    <property type="term" value="F:hydrolase activity"/>
    <property type="evidence" value="ECO:0007669"/>
    <property type="project" value="InterPro"/>
</dbReference>
<comment type="caution">
    <text evidence="3">The sequence shown here is derived from an EMBL/GenBank/DDBJ whole genome shotgun (WGS) entry which is preliminary data.</text>
</comment>
<dbReference type="Pfam" id="PF07859">
    <property type="entry name" value="Abhydrolase_3"/>
    <property type="match status" value="1"/>
</dbReference>
<dbReference type="FunCoup" id="A0A7J7CAB3">
    <property type="interactions" value="331"/>
</dbReference>
<dbReference type="OrthoDB" id="408631at2759"/>
<sequence length="333" mass="36105">MSDLAPPLSNPAADPYGYLDLTHHPDGTITRKASSIPTISFAPDLSHSSPVLFKDIPINQSKNNLARVFVPRETLDSTSTNAPLPLILYYHGGGFVITTAATCLSHDFCFNIALQLSAVVISVDYRLAPEHRLPAAYDDAMEALHWIKTADDDWLRKHADLNNCFVMGTSAGANIAYHACLGAVTQVNDLLPLKIKGLVLHHPFFGGVKRTESELRSVNDAVLPPAVSDLMWELSLPIGVDRDHEYCNPTAGGGSKMLDKMGLLGWKVLVTGCDGDPLIDRQIAVAKMMEEKGVQVKSHFSVGDYHGADLVDPSKSTALFIALKSFLMSPMAD</sequence>
<gene>
    <name evidence="3" type="ORF">HS088_TW19G00716</name>
</gene>
<accession>A0A7J7CAB3</accession>
<dbReference type="EMBL" id="JAAARO010000019">
    <property type="protein sequence ID" value="KAF5731111.1"/>
    <property type="molecule type" value="Genomic_DNA"/>
</dbReference>
<reference evidence="3 4" key="1">
    <citation type="journal article" date="2020" name="Nat. Commun.">
        <title>Genome of Tripterygium wilfordii and identification of cytochrome P450 involved in triptolide biosynthesis.</title>
        <authorList>
            <person name="Tu L."/>
            <person name="Su P."/>
            <person name="Zhang Z."/>
            <person name="Gao L."/>
            <person name="Wang J."/>
            <person name="Hu T."/>
            <person name="Zhou J."/>
            <person name="Zhang Y."/>
            <person name="Zhao Y."/>
            <person name="Liu Y."/>
            <person name="Song Y."/>
            <person name="Tong Y."/>
            <person name="Lu Y."/>
            <person name="Yang J."/>
            <person name="Xu C."/>
            <person name="Jia M."/>
            <person name="Peters R.J."/>
            <person name="Huang L."/>
            <person name="Gao W."/>
        </authorList>
    </citation>
    <scope>NUCLEOTIDE SEQUENCE [LARGE SCALE GENOMIC DNA]</scope>
    <source>
        <strain evidence="4">cv. XIE 37</strain>
        <tissue evidence="3">Leaf</tissue>
    </source>
</reference>
<dbReference type="InterPro" id="IPR013094">
    <property type="entry name" value="AB_hydrolase_3"/>
</dbReference>
<dbReference type="AlphaFoldDB" id="A0A7J7CAB3"/>
<dbReference type="SUPFAM" id="SSF53474">
    <property type="entry name" value="alpha/beta-Hydrolases"/>
    <property type="match status" value="1"/>
</dbReference>
<comment type="similarity">
    <text evidence="1">Belongs to the 'GDXG' lipolytic enzyme family.</text>
</comment>
<evidence type="ECO:0000313" key="4">
    <source>
        <dbReference type="Proteomes" id="UP000593562"/>
    </source>
</evidence>
<keyword evidence="4" id="KW-1185">Reference proteome</keyword>
<proteinExistence type="inferred from homology"/>
<dbReference type="InterPro" id="IPR050466">
    <property type="entry name" value="Carboxylest/Gibb_receptor"/>
</dbReference>